<dbReference type="AlphaFoldDB" id="A0ABD1SAW3"/>
<accession>A0ABD1SAW3</accession>
<gene>
    <name evidence="1" type="ORF">Adt_23451</name>
</gene>
<evidence type="ECO:0000313" key="1">
    <source>
        <dbReference type="EMBL" id="KAL2497901.1"/>
    </source>
</evidence>
<dbReference type="PANTHER" id="PTHR42648:SF28">
    <property type="entry name" value="TRANSPOSON-ENCODED PROTEIN WITH RIBONUCLEASE H-LIKE AND RETROVIRUS ZINC FINGER-LIKE DOMAINS"/>
    <property type="match status" value="1"/>
</dbReference>
<name>A0ABD1SAW3_9LAMI</name>
<dbReference type="Proteomes" id="UP001604336">
    <property type="component" value="Unassembled WGS sequence"/>
</dbReference>
<reference evidence="2" key="1">
    <citation type="submission" date="2024-07" db="EMBL/GenBank/DDBJ databases">
        <title>Two chromosome-level genome assemblies of Korean endemic species Abeliophyllum distichum and Forsythia ovata (Oleaceae).</title>
        <authorList>
            <person name="Jang H."/>
        </authorList>
    </citation>
    <scope>NUCLEOTIDE SEQUENCE [LARGE SCALE GENOMIC DNA]</scope>
</reference>
<dbReference type="InterPro" id="IPR039537">
    <property type="entry name" value="Retrotran_Ty1/copia-like"/>
</dbReference>
<organism evidence="1 2">
    <name type="scientific">Abeliophyllum distichum</name>
    <dbReference type="NCBI Taxonomy" id="126358"/>
    <lineage>
        <taxon>Eukaryota</taxon>
        <taxon>Viridiplantae</taxon>
        <taxon>Streptophyta</taxon>
        <taxon>Embryophyta</taxon>
        <taxon>Tracheophyta</taxon>
        <taxon>Spermatophyta</taxon>
        <taxon>Magnoliopsida</taxon>
        <taxon>eudicotyledons</taxon>
        <taxon>Gunneridae</taxon>
        <taxon>Pentapetalae</taxon>
        <taxon>asterids</taxon>
        <taxon>lamiids</taxon>
        <taxon>Lamiales</taxon>
        <taxon>Oleaceae</taxon>
        <taxon>Forsythieae</taxon>
        <taxon>Abeliophyllum</taxon>
    </lineage>
</organism>
<evidence type="ECO:0000313" key="2">
    <source>
        <dbReference type="Proteomes" id="UP001604336"/>
    </source>
</evidence>
<dbReference type="PANTHER" id="PTHR42648">
    <property type="entry name" value="TRANSPOSASE, PUTATIVE-RELATED"/>
    <property type="match status" value="1"/>
</dbReference>
<protein>
    <submittedName>
        <fullName evidence="1">Polyprotein</fullName>
    </submittedName>
</protein>
<dbReference type="EMBL" id="JBFOLK010000007">
    <property type="protein sequence ID" value="KAL2497901.1"/>
    <property type="molecule type" value="Genomic_DNA"/>
</dbReference>
<comment type="caution">
    <text evidence="1">The sequence shown here is derived from an EMBL/GenBank/DDBJ whole genome shotgun (WGS) entry which is preliminary data.</text>
</comment>
<proteinExistence type="predicted"/>
<keyword evidence="2" id="KW-1185">Reference proteome</keyword>
<sequence length="132" mass="15143">MSHTVFPKSFWRYALNTACHTLNRVPSTLVDKTQYELWKGNRPNLSYIKVWGCNTYMKGVESDKQEDEAMAEPAFDEAYIGNGKLSISKDTTTLRKLSKVICPPQRYDLLITNDALLIKKDEPTTYAERSQC</sequence>